<comment type="caution">
    <text evidence="2">The sequence shown here is derived from an EMBL/GenBank/DDBJ whole genome shotgun (WGS) entry which is preliminary data.</text>
</comment>
<evidence type="ECO:0000313" key="3">
    <source>
        <dbReference type="Proteomes" id="UP001189429"/>
    </source>
</evidence>
<gene>
    <name evidence="2" type="ORF">PCOR1329_LOCUS70293</name>
</gene>
<sequence>MAMTGLHGDDGVAGRKGEKQQRDDGAMDKEGGDIKMDEQAGAGEIAKKFVAVSLSRATDRPDEAAPARRPGQQAGAPEPAAAARAAARGAAAAASGDSDEDDDEARRPSTTLRAPGELVDSAASARNRTHGSAVGHVAQGWPDDMQQDVFEHAHGLAQGEQRARRHLNVLSTQVALRELLRGRSLYGAGAANDSLAPFQQGRLSLPESVEGPPHIGDVCGRRGHYFLEREGERMLKPVVEVMADLEREGTRCYCEPALVIHRTVYVTFLKDLMSTLDGVTSAFMQRGLPVHEQAVTSGVSEVLGVEIDGQLMQNRASGKRRLRARRAIAGLLQRGRSLEQFDGRWRAPRRLMKCRLLTAPSAGERPVGAAAVARERALEPSAKAGEEQKPRRRRLLPGAPLPGGWATTAAQAPPAAWETLVGHGQTFRATRAAGRWRLGAAASSSSSSTGTASAGAAPQAGGRDILSAGASLFEQKAAQQQTRKQCRAELDRRQEFANLGDPQLVSDENVEEMLVRYFERDCFLGEQAHRGAKLLAALMHAEPRFGRRGSRRVPRARRALKGWRRLAPGRSRWPEPLCLWAGVVNEMMSRGEPGMALFVLLSVSTYLRQSSLLALGPESFPAPKRPDGHWSRLAHPAERGLPDNIGEFDHPMLLGSSWLQFISPLLLTLSRQAEGKAVWGFAYYDYLKVFTMCAKSLGVNVVPYQTRHSGASIDRESRARTLGEVKQRGGWKADSIVMKYEKHARLRHSELRHNRDLSEHLQARERHLEDILLWGKALEAMLAAEADTGEVLFHDDFDLLEGPGEGGGLRAGGARKAAGKRRRAASGTAAPPRRKKAARRRPPEAEAADTQGCGAGLDRGGGVPIALRPARLPGGSRQAHTAAVLVRIIGEALT</sequence>
<feature type="compositionally biased region" description="Basic and acidic residues" evidence="1">
    <location>
        <begin position="57"/>
        <end position="66"/>
    </location>
</feature>
<feature type="region of interest" description="Disordered" evidence="1">
    <location>
        <begin position="1"/>
        <end position="139"/>
    </location>
</feature>
<dbReference type="EMBL" id="CAUYUJ010019281">
    <property type="protein sequence ID" value="CAK0889909.1"/>
    <property type="molecule type" value="Genomic_DNA"/>
</dbReference>
<keyword evidence="3" id="KW-1185">Reference proteome</keyword>
<dbReference type="Proteomes" id="UP001189429">
    <property type="component" value="Unassembled WGS sequence"/>
</dbReference>
<name>A0ABN9WSZ7_9DINO</name>
<feature type="region of interest" description="Disordered" evidence="1">
    <location>
        <begin position="440"/>
        <end position="461"/>
    </location>
</feature>
<feature type="region of interest" description="Disordered" evidence="1">
    <location>
        <begin position="804"/>
        <end position="857"/>
    </location>
</feature>
<reference evidence="2" key="1">
    <citation type="submission" date="2023-10" db="EMBL/GenBank/DDBJ databases">
        <authorList>
            <person name="Chen Y."/>
            <person name="Shah S."/>
            <person name="Dougan E. K."/>
            <person name="Thang M."/>
            <person name="Chan C."/>
        </authorList>
    </citation>
    <scope>NUCLEOTIDE SEQUENCE [LARGE SCALE GENOMIC DNA]</scope>
</reference>
<feature type="compositionally biased region" description="Basic and acidic residues" evidence="1">
    <location>
        <begin position="7"/>
        <end position="38"/>
    </location>
</feature>
<feature type="region of interest" description="Disordered" evidence="1">
    <location>
        <begin position="378"/>
        <end position="412"/>
    </location>
</feature>
<proteinExistence type="predicted"/>
<feature type="compositionally biased region" description="Low complexity" evidence="1">
    <location>
        <begin position="396"/>
        <end position="412"/>
    </location>
</feature>
<feature type="compositionally biased region" description="Low complexity" evidence="1">
    <location>
        <begin position="74"/>
        <end position="96"/>
    </location>
</feature>
<feature type="compositionally biased region" description="Basic and acidic residues" evidence="1">
    <location>
        <begin position="378"/>
        <end position="389"/>
    </location>
</feature>
<evidence type="ECO:0000313" key="2">
    <source>
        <dbReference type="EMBL" id="CAK0889909.1"/>
    </source>
</evidence>
<protein>
    <submittedName>
        <fullName evidence="2">Uncharacterized protein</fullName>
    </submittedName>
</protein>
<accession>A0ABN9WSZ7</accession>
<evidence type="ECO:0000256" key="1">
    <source>
        <dbReference type="SAM" id="MobiDB-lite"/>
    </source>
</evidence>
<organism evidence="2 3">
    <name type="scientific">Prorocentrum cordatum</name>
    <dbReference type="NCBI Taxonomy" id="2364126"/>
    <lineage>
        <taxon>Eukaryota</taxon>
        <taxon>Sar</taxon>
        <taxon>Alveolata</taxon>
        <taxon>Dinophyceae</taxon>
        <taxon>Prorocentrales</taxon>
        <taxon>Prorocentraceae</taxon>
        <taxon>Prorocentrum</taxon>
    </lineage>
</organism>